<dbReference type="InterPro" id="IPR024082">
    <property type="entry name" value="PRODH_PutA_dom_II"/>
</dbReference>
<dbReference type="InterPro" id="IPR016161">
    <property type="entry name" value="Ald_DH/histidinol_DH"/>
</dbReference>
<evidence type="ECO:0000256" key="1">
    <source>
        <dbReference type="ARBA" id="ARBA00001974"/>
    </source>
</evidence>
<feature type="domain" description="Proline dehydrogenase PutA" evidence="22">
    <location>
        <begin position="150"/>
        <end position="261"/>
    </location>
</feature>
<dbReference type="InterPro" id="IPR024090">
    <property type="entry name" value="PRODH_PutA_dom_I"/>
</dbReference>
<comment type="pathway">
    <text evidence="3 18">Amino-acid degradation; L-proline degradation into L-glutamate; L-glutamate from L-proline: step 2/2.</text>
</comment>
<dbReference type="Gene3D" id="3.20.20.220">
    <property type="match status" value="1"/>
</dbReference>
<dbReference type="InterPro" id="IPR016160">
    <property type="entry name" value="Ald_DH_CS_CYS"/>
</dbReference>
<dbReference type="Pfam" id="PF00171">
    <property type="entry name" value="Aldedh"/>
    <property type="match status" value="1"/>
</dbReference>
<evidence type="ECO:0000313" key="26">
    <source>
        <dbReference type="Proteomes" id="UP000064137"/>
    </source>
</evidence>
<dbReference type="Pfam" id="PF01619">
    <property type="entry name" value="Pro_dh"/>
    <property type="match status" value="1"/>
</dbReference>
<dbReference type="EC" id="1.2.1.88" evidence="18"/>
<evidence type="ECO:0000256" key="13">
    <source>
        <dbReference type="ARBA" id="ARBA00023268"/>
    </source>
</evidence>
<dbReference type="SUPFAM" id="SSF53720">
    <property type="entry name" value="ALDH-like"/>
    <property type="match status" value="1"/>
</dbReference>
<dbReference type="OrthoDB" id="9812625at2"/>
<feature type="domain" description="Proline dehydrogenase" evidence="21">
    <location>
        <begin position="271"/>
        <end position="571"/>
    </location>
</feature>
<dbReference type="Pfam" id="PF21775">
    <property type="entry name" value="PutA_1st"/>
    <property type="match status" value="1"/>
</dbReference>
<dbReference type="NCBIfam" id="NF008772">
    <property type="entry name" value="PRK11809.1"/>
    <property type="match status" value="1"/>
</dbReference>
<dbReference type="EC" id="1.5.5.2" evidence="18"/>
<comment type="catalytic activity">
    <reaction evidence="14 18">
        <text>L-glutamate 5-semialdehyde + NAD(+) + H2O = L-glutamate + NADH + 2 H(+)</text>
        <dbReference type="Rhea" id="RHEA:30235"/>
        <dbReference type="ChEBI" id="CHEBI:15377"/>
        <dbReference type="ChEBI" id="CHEBI:15378"/>
        <dbReference type="ChEBI" id="CHEBI:29985"/>
        <dbReference type="ChEBI" id="CHEBI:57540"/>
        <dbReference type="ChEBI" id="CHEBI:57945"/>
        <dbReference type="ChEBI" id="CHEBI:58066"/>
        <dbReference type="EC" id="1.2.1.88"/>
    </reaction>
</comment>
<dbReference type="PROSITE" id="PS00070">
    <property type="entry name" value="ALDEHYDE_DEHYDR_CYS"/>
    <property type="match status" value="1"/>
</dbReference>
<dbReference type="PIRSF" id="PIRSF000197">
    <property type="entry name" value="Bifunct_PutA"/>
    <property type="match status" value="1"/>
</dbReference>
<dbReference type="FunFam" id="1.20.5.460:FF:000001">
    <property type="entry name" value="Bifunctional protein PutA"/>
    <property type="match status" value="1"/>
</dbReference>
<evidence type="ECO:0000256" key="14">
    <source>
        <dbReference type="ARBA" id="ARBA00048142"/>
    </source>
</evidence>
<dbReference type="GO" id="GO:0010133">
    <property type="term" value="P:L-proline catabolic process to L-glutamate"/>
    <property type="evidence" value="ECO:0007669"/>
    <property type="project" value="UniProtKB-UniRule"/>
</dbReference>
<dbReference type="Proteomes" id="UP000064137">
    <property type="component" value="Chromosome"/>
</dbReference>
<keyword evidence="11 18" id="KW-0238">DNA-binding</keyword>
<dbReference type="GO" id="GO:0009898">
    <property type="term" value="C:cytoplasmic side of plasma membrane"/>
    <property type="evidence" value="ECO:0007669"/>
    <property type="project" value="TreeGrafter"/>
</dbReference>
<feature type="domain" description="Proline utilization A proline dehydrogenase N-terminal" evidence="23">
    <location>
        <begin position="91"/>
        <end position="138"/>
    </location>
</feature>
<evidence type="ECO:0000256" key="7">
    <source>
        <dbReference type="ARBA" id="ARBA00023002"/>
    </source>
</evidence>
<dbReference type="InterPro" id="IPR010985">
    <property type="entry name" value="Ribbon_hlx_hlx"/>
</dbReference>
<dbReference type="InterPro" id="IPR016162">
    <property type="entry name" value="Ald_DH_N"/>
</dbReference>
<evidence type="ECO:0000259" key="21">
    <source>
        <dbReference type="Pfam" id="PF01619"/>
    </source>
</evidence>
<dbReference type="NCBIfam" id="TIGR01238">
    <property type="entry name" value="D1pyr5carbox3"/>
    <property type="match status" value="1"/>
</dbReference>
<comment type="similarity">
    <text evidence="16 18">In the N-terminal section; belongs to the proline dehydrogenase family.</text>
</comment>
<dbReference type="GO" id="GO:0003842">
    <property type="term" value="F:L-glutamate gamma-semialdehyde dehydrogenase activity"/>
    <property type="evidence" value="ECO:0007669"/>
    <property type="project" value="UniProtKB-UniRule"/>
</dbReference>
<dbReference type="FunFam" id="3.40.309.10:FF:000005">
    <property type="entry name" value="1-pyrroline-5-carboxylate dehydrogenase 1"/>
    <property type="match status" value="1"/>
</dbReference>
<dbReference type="InterPro" id="IPR005933">
    <property type="entry name" value="PutA_C"/>
</dbReference>
<keyword evidence="9 18" id="KW-0520">NAD</keyword>
<dbReference type="InterPro" id="IPR015590">
    <property type="entry name" value="Aldehyde_DH_dom"/>
</dbReference>
<evidence type="ECO:0000256" key="12">
    <source>
        <dbReference type="ARBA" id="ARBA00023163"/>
    </source>
</evidence>
<gene>
    <name evidence="25" type="primary">putA</name>
    <name evidence="25" type="ORF">APT59_20515</name>
</gene>
<dbReference type="InterPro" id="IPR025703">
    <property type="entry name" value="Bifunct_PutA"/>
</dbReference>
<dbReference type="KEGG" id="por:APT59_20515"/>
<keyword evidence="10 18" id="KW-0642">Proline metabolism</keyword>
<evidence type="ECO:0000256" key="15">
    <source>
        <dbReference type="ARBA" id="ARBA00048779"/>
    </source>
</evidence>
<comment type="cofactor">
    <cofactor evidence="1 18">
        <name>FAD</name>
        <dbReference type="ChEBI" id="CHEBI:57692"/>
    </cofactor>
</comment>
<comment type="similarity">
    <text evidence="17 18">In the C-terminal section; belongs to the aldehyde dehydrogenase family.</text>
</comment>
<sequence length="1322" mass="143114">MATTTTLGVKLDEATRDRLKEAARRIDRTPHWLIKQAIFTYLETLESGATLADLQGIAQRLAEGDNEAVEALADPVYQPFLEFAESILPQSVLRSAITAAYRRPEEELLPLLLEQARLPAAQAKATHELAHRIAEKLRNAKGATGRSGMVQSLLREFSLSSQEGVALMCLAEALLRIPDKGTRDALIRDKISTGNWQPHLGNSPSLFVNAATWGLLLTGRLVSTHNEAGLTSSLNRLIGKSGEPVIRKGVDMAMRLMGEQFVTGETIAEALANASKFEAKGFRYSYDMLGEAALTEADARRYLASYEQAIHSIGKASHGRGIYEGPGISIKLSALHPRYSRAQYDRVMSELYPRLLELTLLAKRYDIGLNIDAEEADRLEISLDLLERLSFEPQLAGWNGIGFVIQAYQKRCPLVIDYLIDLARRSRRRLMIRLVKGAYWDSEIKRAQMEGLEGYPVYTRKVYTDVAYLACARKLLAAPEAIYPQFATHNAHTLAAIYQLGGQNYYPGQYEFQCLHGMGEPLYEQVVGSIKDGKLARPCRIYAPVGTHETLLAYLVRRLLENGANTSFVNRIADHSISLDELVADPVVQIEQQSTNEGGIGLPHPRIPHPSALYGAERCNSSGLDLSSEHRLGSLSAALLASGNTAWEARPLLGRASEPSIPQPVLNPADRRDRVGQVSNATRADVDIALEEALAAAPIWQSTPPEQRAAALDRAAELMEAQIQPLMGLLVREAGKTYANAIAEVREAVDFLRYYAALVRRDFANDSHRPLGPVVCISPWNFPLAIFSGQIAAALAAGNTVLAKPAEQTPLIAAQAVRLLLEAGIPEGVLQLLPGEGSTIGAALVNDVRVKGVMFTGSTEVAQILARNIAGRLDAQGRPIPLIAETGGQNAMIVDSSALAEQVVADVVASAFDSAGQRCSALRVLCVQDDVADRVLEMLKGAMAECRLGNPENLAIDIGPVIDGEAKATIDKHIQTLRGKGRRVHQGGRVEGDAIHRGTFVMPTLIELDSLAELGREVFGPVLHVVRYARKDLDKVIDQINATGYGLTFGVHTRIDETIAKVVERAHAGNLYVNRNMVGAVVGVQPFGGEGLSGTGPKAGGPLYLYRLLSTRPDGDPAVALAKGSAGETEWQVRDALRQQAGNPLGALQDWAKQQGLGELEQACLRFAEESLSGLTRLLPGPTGERNSYSLLPRSRVLCLAADESDLLLQLAAVMAVGSTALVEEAHKATLNRLPQAVRSRVQATADWRKDEVAFEAVLHHGDSDQLRQICQLVAKRNGPIVGVQGLARGETAIPLERLLIERALSVNTAAAGGNASLMTIG</sequence>
<dbReference type="SUPFAM" id="SSF51730">
    <property type="entry name" value="FAD-linked oxidoreductase"/>
    <property type="match status" value="1"/>
</dbReference>
<evidence type="ECO:0000256" key="3">
    <source>
        <dbReference type="ARBA" id="ARBA00004786"/>
    </source>
</evidence>
<dbReference type="Gene3D" id="1.20.5.550">
    <property type="entry name" value="Single Helix bin"/>
    <property type="match status" value="1"/>
</dbReference>
<dbReference type="GO" id="GO:0003700">
    <property type="term" value="F:DNA-binding transcription factor activity"/>
    <property type="evidence" value="ECO:0007669"/>
    <property type="project" value="InterPro"/>
</dbReference>
<dbReference type="SUPFAM" id="SSF81935">
    <property type="entry name" value="N-terminal domain of bifunctional PutA protein"/>
    <property type="match status" value="1"/>
</dbReference>
<keyword evidence="5 18" id="KW-0285">Flavoprotein</keyword>
<evidence type="ECO:0000256" key="11">
    <source>
        <dbReference type="ARBA" id="ARBA00023125"/>
    </source>
</evidence>
<keyword evidence="7 18" id="KW-0560">Oxidoreductase</keyword>
<comment type="catalytic activity">
    <reaction evidence="15 18">
        <text>L-proline + a quinone = (S)-1-pyrroline-5-carboxylate + a quinol + H(+)</text>
        <dbReference type="Rhea" id="RHEA:23784"/>
        <dbReference type="ChEBI" id="CHEBI:15378"/>
        <dbReference type="ChEBI" id="CHEBI:17388"/>
        <dbReference type="ChEBI" id="CHEBI:24646"/>
        <dbReference type="ChEBI" id="CHEBI:60039"/>
        <dbReference type="ChEBI" id="CHEBI:132124"/>
        <dbReference type="EC" id="1.5.5.2"/>
    </reaction>
</comment>
<dbReference type="RefSeq" id="WP_059316530.1">
    <property type="nucleotide sequence ID" value="NZ_CP013987.1"/>
</dbReference>
<feature type="active site" evidence="19">
    <location>
        <position position="885"/>
    </location>
</feature>
<dbReference type="PANTHER" id="PTHR42862:SF1">
    <property type="entry name" value="DELTA-1-PYRROLINE-5-CARBOXYLATE DEHYDROGENASE 2, ISOFORM A-RELATED"/>
    <property type="match status" value="1"/>
</dbReference>
<dbReference type="Gene3D" id="3.40.605.10">
    <property type="entry name" value="Aldehyde Dehydrogenase, Chain A, domain 1"/>
    <property type="match status" value="1"/>
</dbReference>
<dbReference type="Gene3D" id="1.20.5.460">
    <property type="entry name" value="Single helix bin"/>
    <property type="match status" value="1"/>
</dbReference>
<dbReference type="InterPro" id="IPR029041">
    <property type="entry name" value="FAD-linked_oxidoreductase-like"/>
</dbReference>
<evidence type="ECO:0000256" key="9">
    <source>
        <dbReference type="ARBA" id="ARBA00023027"/>
    </source>
</evidence>
<comment type="function">
    <text evidence="18">Oxidizes proline to glutamate for use as a carbon and nitrogen source.</text>
</comment>
<protein>
    <recommendedName>
        <fullName evidence="18">Bifunctional protein PutA</fullName>
    </recommendedName>
    <domain>
        <recommendedName>
            <fullName evidence="18">Proline dehydrogenase</fullName>
            <ecNumber evidence="18">1.5.5.2</ecNumber>
        </recommendedName>
        <alternativeName>
            <fullName evidence="18">Proline oxidase</fullName>
        </alternativeName>
    </domain>
    <domain>
        <recommendedName>
            <fullName evidence="18">Delta-1-pyrroline-5-carboxylate dehydrogenase</fullName>
            <shortName evidence="18">P5C dehydrogenase</shortName>
            <ecNumber evidence="18">1.2.1.88</ecNumber>
        </recommendedName>
        <alternativeName>
            <fullName evidence="18">L-glutamate gamma-semialdehyde dehydrogenase</fullName>
        </alternativeName>
    </domain>
</protein>
<feature type="domain" description="Aldehyde dehydrogenase" evidence="20">
    <location>
        <begin position="663"/>
        <end position="1105"/>
    </location>
</feature>
<dbReference type="SUPFAM" id="SSF47598">
    <property type="entry name" value="Ribbon-helix-helix"/>
    <property type="match status" value="1"/>
</dbReference>
<keyword evidence="12 18" id="KW-0804">Transcription</keyword>
<dbReference type="GO" id="GO:0004657">
    <property type="term" value="F:proline dehydrogenase activity"/>
    <property type="evidence" value="ECO:0007669"/>
    <property type="project" value="UniProtKB-UniRule"/>
</dbReference>
<dbReference type="CDD" id="cd07125">
    <property type="entry name" value="ALDH_PutA-P5CDH"/>
    <property type="match status" value="1"/>
</dbReference>
<dbReference type="NCBIfam" id="NF008869">
    <property type="entry name" value="PRK11904.1"/>
    <property type="match status" value="1"/>
</dbReference>
<dbReference type="GO" id="GO:0003677">
    <property type="term" value="F:DNA binding"/>
    <property type="evidence" value="ECO:0007669"/>
    <property type="project" value="UniProtKB-KW"/>
</dbReference>
<evidence type="ECO:0000256" key="19">
    <source>
        <dbReference type="PIRSR" id="PIRSR000197-1"/>
    </source>
</evidence>
<evidence type="ECO:0000256" key="18">
    <source>
        <dbReference type="PIRNR" id="PIRNR000197"/>
    </source>
</evidence>
<comment type="pathway">
    <text evidence="2 18">Amino-acid degradation; L-proline degradation into L-glutamate; L-glutamate from L-proline: step 1/2.</text>
</comment>
<evidence type="ECO:0000256" key="4">
    <source>
        <dbReference type="ARBA" id="ARBA00022491"/>
    </source>
</evidence>
<dbReference type="FunFam" id="3.40.605.10:FF:000017">
    <property type="entry name" value="Bifunctional protein PutA"/>
    <property type="match status" value="1"/>
</dbReference>
<dbReference type="PANTHER" id="PTHR42862">
    <property type="entry name" value="DELTA-1-PYRROLINE-5-CARBOXYLATE DEHYDROGENASE 1, ISOFORM A-RELATED"/>
    <property type="match status" value="1"/>
</dbReference>
<organism evidence="25 26">
    <name type="scientific">Pseudomonas oryzihabitans</name>
    <dbReference type="NCBI Taxonomy" id="47885"/>
    <lineage>
        <taxon>Bacteria</taxon>
        <taxon>Pseudomonadati</taxon>
        <taxon>Pseudomonadota</taxon>
        <taxon>Gammaproteobacteria</taxon>
        <taxon>Pseudomonadales</taxon>
        <taxon>Pseudomonadaceae</taxon>
        <taxon>Pseudomonas</taxon>
    </lineage>
</organism>
<evidence type="ECO:0000256" key="6">
    <source>
        <dbReference type="ARBA" id="ARBA00022827"/>
    </source>
</evidence>
<evidence type="ECO:0000256" key="5">
    <source>
        <dbReference type="ARBA" id="ARBA00022630"/>
    </source>
</evidence>
<reference evidence="25 26" key="1">
    <citation type="submission" date="2016-01" db="EMBL/GenBank/DDBJ databases">
        <title>Annotation of Pseudomonas oryzihabitans USDA-ARS-USMARC-56511.</title>
        <authorList>
            <person name="Harhay G.P."/>
            <person name="Harhay D.M."/>
            <person name="Smith T.P.L."/>
            <person name="Bono J.L."/>
            <person name="Heaton M.P."/>
            <person name="Clawson M.L."/>
            <person name="Chitko-Mckown C.G."/>
            <person name="Capik S.F."/>
            <person name="DeDonder K.D."/>
            <person name="Apley M.D."/>
            <person name="Lubbers B.V."/>
            <person name="White B.J."/>
            <person name="Larson R.L."/>
        </authorList>
    </citation>
    <scope>NUCLEOTIDE SEQUENCE [LARGE SCALE GENOMIC DNA]</scope>
    <source>
        <strain evidence="25 26">USDA-ARS-USMARC-56511</strain>
    </source>
</reference>
<feature type="active site" evidence="19">
    <location>
        <position position="919"/>
    </location>
</feature>
<evidence type="ECO:0000259" key="24">
    <source>
        <dbReference type="Pfam" id="PF21775"/>
    </source>
</evidence>
<evidence type="ECO:0000259" key="22">
    <source>
        <dbReference type="Pfam" id="PF14850"/>
    </source>
</evidence>
<name>A0A0U4W4V0_9PSED</name>
<dbReference type="Pfam" id="PF18327">
    <property type="entry name" value="PRODH"/>
    <property type="match status" value="1"/>
</dbReference>
<keyword evidence="13" id="KW-0511">Multifunctional enzyme</keyword>
<dbReference type="Gene3D" id="3.40.309.10">
    <property type="entry name" value="Aldehyde Dehydrogenase, Chain A, domain 2"/>
    <property type="match status" value="1"/>
</dbReference>
<dbReference type="InterPro" id="IPR050485">
    <property type="entry name" value="Proline_metab_enzyme"/>
</dbReference>
<evidence type="ECO:0000259" key="23">
    <source>
        <dbReference type="Pfam" id="PF18327"/>
    </source>
</evidence>
<dbReference type="CDD" id="cd22233">
    <property type="entry name" value="RHH_CopAso-like"/>
    <property type="match status" value="1"/>
</dbReference>
<dbReference type="Pfam" id="PF14850">
    <property type="entry name" value="Pro_dh-DNA_bdg"/>
    <property type="match status" value="1"/>
</dbReference>
<evidence type="ECO:0000256" key="10">
    <source>
        <dbReference type="ARBA" id="ARBA00023062"/>
    </source>
</evidence>
<evidence type="ECO:0000256" key="2">
    <source>
        <dbReference type="ARBA" id="ARBA00004739"/>
    </source>
</evidence>
<keyword evidence="8 18" id="KW-0805">Transcription regulation</keyword>
<dbReference type="InterPro" id="IPR041349">
    <property type="entry name" value="PRODH"/>
</dbReference>
<keyword evidence="6 18" id="KW-0274">FAD</keyword>
<proteinExistence type="inferred from homology"/>
<dbReference type="FunFam" id="3.20.20.220:FF:000004">
    <property type="entry name" value="Bifunctional protein PutA"/>
    <property type="match status" value="1"/>
</dbReference>
<accession>A0A0U4W4V0</accession>
<evidence type="ECO:0000256" key="17">
    <source>
        <dbReference type="ARBA" id="ARBA00060911"/>
    </source>
</evidence>
<evidence type="ECO:0000256" key="16">
    <source>
        <dbReference type="ARBA" id="ARBA00060889"/>
    </source>
</evidence>
<dbReference type="InterPro" id="IPR048798">
    <property type="entry name" value="PutA_RHH"/>
</dbReference>
<dbReference type="InterPro" id="IPR016163">
    <property type="entry name" value="Ald_DH_C"/>
</dbReference>
<dbReference type="UniPathway" id="UPA00261">
    <property type="reaction ID" value="UER00373"/>
</dbReference>
<dbReference type="InterPro" id="IPR002872">
    <property type="entry name" value="Proline_DH_dom"/>
</dbReference>
<evidence type="ECO:0000259" key="20">
    <source>
        <dbReference type="Pfam" id="PF00171"/>
    </source>
</evidence>
<dbReference type="Gene3D" id="1.10.1220.10">
    <property type="entry name" value="Met repressor-like"/>
    <property type="match status" value="1"/>
</dbReference>
<evidence type="ECO:0000256" key="8">
    <source>
        <dbReference type="ARBA" id="ARBA00023015"/>
    </source>
</evidence>
<dbReference type="InterPro" id="IPR013321">
    <property type="entry name" value="Arc_rbn_hlx_hlx"/>
</dbReference>
<feature type="domain" description="PutA RHH" evidence="24">
    <location>
        <begin position="12"/>
        <end position="43"/>
    </location>
</feature>
<evidence type="ECO:0000313" key="25">
    <source>
        <dbReference type="EMBL" id="ALZ86472.1"/>
    </source>
</evidence>
<dbReference type="InterPro" id="IPR024089">
    <property type="entry name" value="PRODH_PutA_dom_I/II"/>
</dbReference>
<dbReference type="EMBL" id="CP013987">
    <property type="protein sequence ID" value="ALZ86472.1"/>
    <property type="molecule type" value="Genomic_DNA"/>
</dbReference>
<keyword evidence="4 18" id="KW-0678">Repressor</keyword>